<sequence>MKPIIVIHGGAWAIPERLVEGSMTGVKRAAREGFALLESGASAVDAVEAAVRILEDDPVFDAGHGAVLNADGDVELDAIIMDGKTLAAGAICCVKNVSNPVTLARSVMEKTDHVMLSGAGANQFAASLGIEEVSTEELVTQHAREEWGQYKYSDAVSNLFNMEAAHDTVGAVAIDAEGNLACATSTGGITNKMVGRVGDTPVIGSGGYADNQVGAVSTTGHGESILKVTLARLIIYHMEQGASPGKAADKALLHMQERVAGCGGAIVISAQGEWTAKFTTKQMAWASMEGGTLCYGLNPGEKYTEGTITK</sequence>
<evidence type="ECO:0000256" key="14">
    <source>
        <dbReference type="PIRSR" id="PIRSR600246-1"/>
    </source>
</evidence>
<feature type="binding site" evidence="15">
    <location>
        <begin position="196"/>
        <end position="199"/>
    </location>
    <ligand>
        <name>substrate</name>
    </ligand>
</feature>
<dbReference type="CDD" id="cd04702">
    <property type="entry name" value="ASRGL1_like"/>
    <property type="match status" value="1"/>
</dbReference>
<dbReference type="Ensembl" id="ENSCMIT00000041673.1">
    <property type="protein sequence ID" value="ENSCMIP00000041092.1"/>
    <property type="gene ID" value="ENSCMIG00000017125.1"/>
</dbReference>
<evidence type="ECO:0000256" key="12">
    <source>
        <dbReference type="ARBA" id="ARBA00030667"/>
    </source>
</evidence>
<keyword evidence="7" id="KW-0378">Hydrolase</keyword>
<comment type="catalytic activity">
    <reaction evidence="1">
        <text>Cleavage of a beta-linked Asp residue from the N-terminus of a polypeptide.</text>
        <dbReference type="EC" id="3.4.19.5"/>
    </reaction>
</comment>
<dbReference type="EC" id="3.5.1.1" evidence="4"/>
<reference evidence="18" key="1">
    <citation type="journal article" date="2006" name="Science">
        <title>Ancient noncoding elements conserved in the human genome.</title>
        <authorList>
            <person name="Venkatesh B."/>
            <person name="Kirkness E.F."/>
            <person name="Loh Y.H."/>
            <person name="Halpern A.L."/>
            <person name="Lee A.P."/>
            <person name="Johnson J."/>
            <person name="Dandona N."/>
            <person name="Viswanathan L.D."/>
            <person name="Tay A."/>
            <person name="Venter J.C."/>
            <person name="Strausberg R.L."/>
            <person name="Brenner S."/>
        </authorList>
    </citation>
    <scope>NUCLEOTIDE SEQUENCE [LARGE SCALE GENOMIC DNA]</scope>
</reference>
<dbReference type="AlphaFoldDB" id="A0A4W3JFG7"/>
<dbReference type="STRING" id="7868.ENSCMIP00000041092"/>
<dbReference type="OMA" id="CERTEWE"/>
<reference evidence="17" key="4">
    <citation type="submission" date="2025-08" db="UniProtKB">
        <authorList>
            <consortium name="Ensembl"/>
        </authorList>
    </citation>
    <scope>IDENTIFICATION</scope>
</reference>
<dbReference type="Pfam" id="PF01112">
    <property type="entry name" value="Asparaginase_2"/>
    <property type="match status" value="1"/>
</dbReference>
<dbReference type="InterPro" id="IPR000246">
    <property type="entry name" value="Peptidase_T2"/>
</dbReference>
<evidence type="ECO:0000256" key="2">
    <source>
        <dbReference type="ARBA" id="ARBA00010872"/>
    </source>
</evidence>
<evidence type="ECO:0000256" key="5">
    <source>
        <dbReference type="ARBA" id="ARBA00022280"/>
    </source>
</evidence>
<proteinExistence type="inferred from homology"/>
<reference evidence="18" key="2">
    <citation type="journal article" date="2007" name="PLoS Biol.">
        <title>Survey sequencing and comparative analysis of the elephant shark (Callorhinchus milii) genome.</title>
        <authorList>
            <person name="Venkatesh B."/>
            <person name="Kirkness E.F."/>
            <person name="Loh Y.H."/>
            <person name="Halpern A.L."/>
            <person name="Lee A.P."/>
            <person name="Johnson J."/>
            <person name="Dandona N."/>
            <person name="Viswanathan L.D."/>
            <person name="Tay A."/>
            <person name="Venter J.C."/>
            <person name="Strausberg R.L."/>
            <person name="Brenner S."/>
        </authorList>
    </citation>
    <scope>NUCLEOTIDE SEQUENCE [LARGE SCALE GENOMIC DNA]</scope>
</reference>
<dbReference type="SUPFAM" id="SSF56235">
    <property type="entry name" value="N-terminal nucleophile aminohydrolases (Ntn hydrolases)"/>
    <property type="match status" value="1"/>
</dbReference>
<evidence type="ECO:0000256" key="7">
    <source>
        <dbReference type="ARBA" id="ARBA00022801"/>
    </source>
</evidence>
<comment type="similarity">
    <text evidence="2">Belongs to the Ntn-hydrolase family.</text>
</comment>
<dbReference type="FunFam" id="3.60.20.30:FF:000001">
    <property type="entry name" value="Isoaspartyl peptidase/L-asparaginase"/>
    <property type="match status" value="1"/>
</dbReference>
<reference evidence="17" key="5">
    <citation type="submission" date="2025-09" db="UniProtKB">
        <authorList>
            <consortium name="Ensembl"/>
        </authorList>
    </citation>
    <scope>IDENTIFICATION</scope>
</reference>
<gene>
    <name evidence="17" type="primary">si:dkey-103j14.5</name>
</gene>
<dbReference type="PANTHER" id="PTHR10188:SF43">
    <property type="entry name" value="ASPARAGINASE (EUROFUNG)"/>
    <property type="match status" value="1"/>
</dbReference>
<feature type="active site" description="Nucleophile" evidence="14">
    <location>
        <position position="168"/>
    </location>
</feature>
<dbReference type="InterPro" id="IPR029055">
    <property type="entry name" value="Ntn_hydrolases_N"/>
</dbReference>
<dbReference type="PANTHER" id="PTHR10188">
    <property type="entry name" value="L-ASPARAGINASE"/>
    <property type="match status" value="1"/>
</dbReference>
<feature type="binding site" evidence="15">
    <location>
        <begin position="219"/>
        <end position="222"/>
    </location>
    <ligand>
        <name>substrate</name>
    </ligand>
</feature>
<evidence type="ECO:0000313" key="17">
    <source>
        <dbReference type="Ensembl" id="ENSCMIP00000041092.1"/>
    </source>
</evidence>
<dbReference type="OrthoDB" id="2262349at2759"/>
<keyword evidence="18" id="KW-1185">Reference proteome</keyword>
<dbReference type="GO" id="GO:0005737">
    <property type="term" value="C:cytoplasm"/>
    <property type="evidence" value="ECO:0007669"/>
    <property type="project" value="TreeGrafter"/>
</dbReference>
<evidence type="ECO:0000256" key="13">
    <source>
        <dbReference type="ARBA" id="ARBA00049366"/>
    </source>
</evidence>
<evidence type="ECO:0000256" key="16">
    <source>
        <dbReference type="PIRSR" id="PIRSR600246-3"/>
    </source>
</evidence>
<dbReference type="GeneID" id="103179020"/>
<dbReference type="RefSeq" id="XP_042189416.1">
    <property type="nucleotide sequence ID" value="XM_042333482.1"/>
</dbReference>
<keyword evidence="6" id="KW-0645">Protease</keyword>
<evidence type="ECO:0000313" key="18">
    <source>
        <dbReference type="Proteomes" id="UP000314986"/>
    </source>
</evidence>
<evidence type="ECO:0000256" key="1">
    <source>
        <dbReference type="ARBA" id="ARBA00000306"/>
    </source>
</evidence>
<dbReference type="GO" id="GO:0033345">
    <property type="term" value="P:L-asparagine catabolic process via L-aspartate"/>
    <property type="evidence" value="ECO:0007669"/>
    <property type="project" value="TreeGrafter"/>
</dbReference>
<keyword evidence="8" id="KW-0068">Autocatalytic cleavage</keyword>
<dbReference type="EC" id="3.4.19.5" evidence="3"/>
<organism evidence="17 18">
    <name type="scientific">Callorhinchus milii</name>
    <name type="common">Ghost shark</name>
    <dbReference type="NCBI Taxonomy" id="7868"/>
    <lineage>
        <taxon>Eukaryota</taxon>
        <taxon>Metazoa</taxon>
        <taxon>Chordata</taxon>
        <taxon>Craniata</taxon>
        <taxon>Vertebrata</taxon>
        <taxon>Chondrichthyes</taxon>
        <taxon>Holocephali</taxon>
        <taxon>Chimaeriformes</taxon>
        <taxon>Callorhinchidae</taxon>
        <taxon>Callorhinchus</taxon>
    </lineage>
</organism>
<evidence type="ECO:0000256" key="6">
    <source>
        <dbReference type="ARBA" id="ARBA00022670"/>
    </source>
</evidence>
<dbReference type="InterPro" id="IPR033844">
    <property type="entry name" value="ASRGL1_meta"/>
</dbReference>
<dbReference type="Gene3D" id="3.60.20.30">
    <property type="entry name" value="(Glycosyl)asparaginase"/>
    <property type="match status" value="1"/>
</dbReference>
<evidence type="ECO:0000256" key="15">
    <source>
        <dbReference type="PIRSR" id="PIRSR600246-2"/>
    </source>
</evidence>
<dbReference type="GeneTree" id="ENSGT00950000183045"/>
<dbReference type="GO" id="GO:0008798">
    <property type="term" value="F:beta-aspartyl-peptidase activity"/>
    <property type="evidence" value="ECO:0007669"/>
    <property type="project" value="UniProtKB-EC"/>
</dbReference>
<evidence type="ECO:0000256" key="11">
    <source>
        <dbReference type="ARBA" id="ARBA00030414"/>
    </source>
</evidence>
<dbReference type="GO" id="GO:0004067">
    <property type="term" value="F:asparaginase activity"/>
    <property type="evidence" value="ECO:0007669"/>
    <property type="project" value="UniProtKB-EC"/>
</dbReference>
<name>A0A4W3JFG7_CALMI</name>
<comment type="catalytic activity">
    <reaction evidence="13">
        <text>L-asparagine + H2O = L-aspartate + NH4(+)</text>
        <dbReference type="Rhea" id="RHEA:21016"/>
        <dbReference type="ChEBI" id="CHEBI:15377"/>
        <dbReference type="ChEBI" id="CHEBI:28938"/>
        <dbReference type="ChEBI" id="CHEBI:29991"/>
        <dbReference type="ChEBI" id="CHEBI:58048"/>
        <dbReference type="EC" id="3.5.1.1"/>
    </reaction>
</comment>
<dbReference type="GO" id="GO:0006508">
    <property type="term" value="P:proteolysis"/>
    <property type="evidence" value="ECO:0007669"/>
    <property type="project" value="UniProtKB-KW"/>
</dbReference>
<evidence type="ECO:0000256" key="10">
    <source>
        <dbReference type="ARBA" id="ARBA00029780"/>
    </source>
</evidence>
<evidence type="ECO:0000256" key="3">
    <source>
        <dbReference type="ARBA" id="ARBA00012879"/>
    </source>
</evidence>
<reference evidence="18" key="3">
    <citation type="journal article" date="2014" name="Nature">
        <title>Elephant shark genome provides unique insights into gnathostome evolution.</title>
        <authorList>
            <consortium name="International Elephant Shark Genome Sequencing Consortium"/>
            <person name="Venkatesh B."/>
            <person name="Lee A.P."/>
            <person name="Ravi V."/>
            <person name="Maurya A.K."/>
            <person name="Lian M.M."/>
            <person name="Swann J.B."/>
            <person name="Ohta Y."/>
            <person name="Flajnik M.F."/>
            <person name="Sutoh Y."/>
            <person name="Kasahara M."/>
            <person name="Hoon S."/>
            <person name="Gangu V."/>
            <person name="Roy S.W."/>
            <person name="Irimia M."/>
            <person name="Korzh V."/>
            <person name="Kondrychyn I."/>
            <person name="Lim Z.W."/>
            <person name="Tay B.H."/>
            <person name="Tohari S."/>
            <person name="Kong K.W."/>
            <person name="Ho S."/>
            <person name="Lorente-Galdos B."/>
            <person name="Quilez J."/>
            <person name="Marques-Bonet T."/>
            <person name="Raney B.J."/>
            <person name="Ingham P.W."/>
            <person name="Tay A."/>
            <person name="Hillier L.W."/>
            <person name="Minx P."/>
            <person name="Boehm T."/>
            <person name="Wilson R.K."/>
            <person name="Brenner S."/>
            <person name="Warren W.C."/>
        </authorList>
    </citation>
    <scope>NUCLEOTIDE SEQUENCE [LARGE SCALE GENOMIC DNA]</scope>
</reference>
<feature type="site" description="Cleavage; by autolysis" evidence="16">
    <location>
        <begin position="167"/>
        <end position="168"/>
    </location>
</feature>
<dbReference type="RefSeq" id="XP_042189415.1">
    <property type="nucleotide sequence ID" value="XM_042333481.1"/>
</dbReference>
<evidence type="ECO:0000256" key="8">
    <source>
        <dbReference type="ARBA" id="ARBA00022813"/>
    </source>
</evidence>
<dbReference type="InParanoid" id="A0A4W3JFG7"/>
<evidence type="ECO:0000256" key="9">
    <source>
        <dbReference type="ARBA" id="ARBA00029701"/>
    </source>
</evidence>
<evidence type="ECO:0000256" key="4">
    <source>
        <dbReference type="ARBA" id="ARBA00012920"/>
    </source>
</evidence>
<accession>A0A4W3JFG7</accession>
<protein>
    <recommendedName>
        <fullName evidence="5">Isoaspartyl peptidase/L-asparaginase</fullName>
        <ecNumber evidence="3">3.4.19.5</ecNumber>
        <ecNumber evidence="4">3.5.1.1</ecNumber>
    </recommendedName>
    <alternativeName>
        <fullName evidence="9">Asparaginase-like protein 1</fullName>
    </alternativeName>
    <alternativeName>
        <fullName evidence="12">Beta-aspartyl-peptidase</fullName>
    </alternativeName>
    <alternativeName>
        <fullName evidence="10">Isoaspartyl dipeptidase</fullName>
    </alternativeName>
    <alternativeName>
        <fullName evidence="11">L-asparagine amidohydrolase</fullName>
    </alternativeName>
</protein>
<dbReference type="Proteomes" id="UP000314986">
    <property type="component" value="Unassembled WGS sequence"/>
</dbReference>